<dbReference type="HOGENOM" id="CLU_067281_2_1_10"/>
<sequence length="174" mass="20417">MIDIFFTNPMRLIRSCTSAVEDDSHHSKQHVNRRKTMKKTIWLAAGVAGMLLGNPTVNAQAETRDIIQPRSDHSFVIDARPSFIYLPDQGFAVSVDSPYDIISGDDHYYMNQKGSWYRSSSYRGPWKLRKEKNLPSKIKKHRLEDIRMYRDAEYNKIINQRNSQQQRMDNNRPR</sequence>
<protein>
    <submittedName>
        <fullName evidence="1">Uncharacterized protein</fullName>
    </submittedName>
</protein>
<accession>Q3ARS3</accession>
<proteinExistence type="predicted"/>
<dbReference type="KEGG" id="cch:Cag_1040"/>
<reference evidence="1" key="1">
    <citation type="submission" date="2005-08" db="EMBL/GenBank/DDBJ databases">
        <title>Complete sequence of Chlorobium chlorochromatii CaD3.</title>
        <authorList>
            <person name="Copeland A."/>
            <person name="Lucas S."/>
            <person name="Lapidus A."/>
            <person name="Barry K."/>
            <person name="Detter J.C."/>
            <person name="Glavina T."/>
            <person name="Hammon N."/>
            <person name="Israni S."/>
            <person name="Pitluck S."/>
            <person name="Bryant D."/>
            <person name="Schmutz J."/>
            <person name="Larimer F."/>
            <person name="Land M."/>
            <person name="Kyrpides N."/>
            <person name="Ivanova N."/>
            <person name="Richardson P."/>
        </authorList>
    </citation>
    <scope>NUCLEOTIDE SEQUENCE [LARGE SCALE GENOMIC DNA]</scope>
    <source>
        <strain evidence="1">CaD3</strain>
    </source>
</reference>
<dbReference type="Pfam" id="PF12779">
    <property type="entry name" value="WXXGXW"/>
    <property type="match status" value="1"/>
</dbReference>
<dbReference type="AlphaFoldDB" id="Q3ARS3"/>
<evidence type="ECO:0000313" key="1">
    <source>
        <dbReference type="EMBL" id="ABB28302.1"/>
    </source>
</evidence>
<gene>
    <name evidence="1" type="ordered locus">Cag_1040</name>
</gene>
<name>Q3ARS3_CHLCH</name>
<organism evidence="1">
    <name type="scientific">Chlorobium chlorochromatii (strain CaD3)</name>
    <dbReference type="NCBI Taxonomy" id="340177"/>
    <lineage>
        <taxon>Bacteria</taxon>
        <taxon>Pseudomonadati</taxon>
        <taxon>Chlorobiota</taxon>
        <taxon>Chlorobiia</taxon>
        <taxon>Chlorobiales</taxon>
        <taxon>Chlorobiaceae</taxon>
        <taxon>Chlorobium/Pelodictyon group</taxon>
        <taxon>Chlorobium</taxon>
    </lineage>
</organism>
<dbReference type="EMBL" id="CP000108">
    <property type="protein sequence ID" value="ABB28302.1"/>
    <property type="molecule type" value="Genomic_DNA"/>
</dbReference>
<dbReference type="InterPro" id="IPR024447">
    <property type="entry name" value="YXWGXW_rpt"/>
</dbReference>